<evidence type="ECO:0000313" key="3">
    <source>
        <dbReference type="Proteomes" id="UP001595478"/>
    </source>
</evidence>
<gene>
    <name evidence="2" type="ORF">ACFOHL_04700</name>
</gene>
<keyword evidence="1" id="KW-0732">Signal</keyword>
<sequence length="263" mass="29334">MRVLLFICCLLPLSTFAGSQTNPKAIFAPERIVKFSKEVERYAAQQGARAFIIGRVGRHPSDLPRDISFTHTAIAVYSSITLDNGEITQGYAIHNLYQKPNDASHSVLMTDYPVDFFWGAQDLKAGLIIPEASVQLALLQLYANDKAKTLHNDKYSAIANPINSQFQNCTEYTLDLINAAIYQTTDIQRLKANAQAYFLPQPIHKSRLALGIGSAFMPDITTSDHKGKVKTTTFTSIARYLHQYDLLREATVIDQNLKAKPLI</sequence>
<proteinExistence type="predicted"/>
<dbReference type="RefSeq" id="WP_376919048.1">
    <property type="nucleotide sequence ID" value="NZ_JBHRSW010000006.1"/>
</dbReference>
<feature type="signal peptide" evidence="1">
    <location>
        <begin position="1"/>
        <end position="17"/>
    </location>
</feature>
<dbReference type="Proteomes" id="UP001595478">
    <property type="component" value="Unassembled WGS sequence"/>
</dbReference>
<feature type="chain" id="PRO_5047420407" evidence="1">
    <location>
        <begin position="18"/>
        <end position="263"/>
    </location>
</feature>
<protein>
    <submittedName>
        <fullName evidence="2">DUF2145 domain-containing protein</fullName>
    </submittedName>
</protein>
<organism evidence="2 3">
    <name type="scientific">Agaribacter flavus</name>
    <dbReference type="NCBI Taxonomy" id="1902781"/>
    <lineage>
        <taxon>Bacteria</taxon>
        <taxon>Pseudomonadati</taxon>
        <taxon>Pseudomonadota</taxon>
        <taxon>Gammaproteobacteria</taxon>
        <taxon>Alteromonadales</taxon>
        <taxon>Alteromonadaceae</taxon>
        <taxon>Agaribacter</taxon>
    </lineage>
</organism>
<comment type="caution">
    <text evidence="2">The sequence shown here is derived from an EMBL/GenBank/DDBJ whole genome shotgun (WGS) entry which is preliminary data.</text>
</comment>
<name>A0ABV7FNR1_9ALTE</name>
<evidence type="ECO:0000256" key="1">
    <source>
        <dbReference type="SAM" id="SignalP"/>
    </source>
</evidence>
<dbReference type="InterPro" id="IPR014547">
    <property type="entry name" value="UCP028477"/>
</dbReference>
<keyword evidence="3" id="KW-1185">Reference proteome</keyword>
<evidence type="ECO:0000313" key="2">
    <source>
        <dbReference type="EMBL" id="MFC3120906.1"/>
    </source>
</evidence>
<dbReference type="EMBL" id="JBHRSW010000006">
    <property type="protein sequence ID" value="MFC3120906.1"/>
    <property type="molecule type" value="Genomic_DNA"/>
</dbReference>
<reference evidence="3" key="1">
    <citation type="journal article" date="2019" name="Int. J. Syst. Evol. Microbiol.">
        <title>The Global Catalogue of Microorganisms (GCM) 10K type strain sequencing project: providing services to taxonomists for standard genome sequencing and annotation.</title>
        <authorList>
            <consortium name="The Broad Institute Genomics Platform"/>
            <consortium name="The Broad Institute Genome Sequencing Center for Infectious Disease"/>
            <person name="Wu L."/>
            <person name="Ma J."/>
        </authorList>
    </citation>
    <scope>NUCLEOTIDE SEQUENCE [LARGE SCALE GENOMIC DNA]</scope>
    <source>
        <strain evidence="3">KCTC 52473</strain>
    </source>
</reference>
<accession>A0ABV7FNR1</accession>
<dbReference type="Pfam" id="PF09916">
    <property type="entry name" value="DUF2145"/>
    <property type="match status" value="1"/>
</dbReference>